<dbReference type="Proteomes" id="UP000095606">
    <property type="component" value="Unassembled WGS sequence"/>
</dbReference>
<dbReference type="RefSeq" id="WP_055270395.1">
    <property type="nucleotide sequence ID" value="NZ_CABMFH010000016.1"/>
</dbReference>
<accession>A0A3E5G9C7</accession>
<evidence type="ECO:0000313" key="4">
    <source>
        <dbReference type="Proteomes" id="UP000095606"/>
    </source>
</evidence>
<accession>A0A174RM93</accession>
<dbReference type="InterPro" id="IPR009752">
    <property type="entry name" value="Phage_Mu_GpJ"/>
</dbReference>
<name>A0A174RM93_9BACE</name>
<dbReference type="EMBL" id="CP103141">
    <property type="protein sequence ID" value="UVQ75011.1"/>
    <property type="molecule type" value="Genomic_DNA"/>
</dbReference>
<dbReference type="EMBL" id="CZAE01000019">
    <property type="protein sequence ID" value="CUP85241.1"/>
    <property type="molecule type" value="Genomic_DNA"/>
</dbReference>
<dbReference type="GeneID" id="69587310"/>
<protein>
    <submittedName>
        <fullName evidence="3">DUF1320 domain-containing protein</fullName>
    </submittedName>
    <submittedName>
        <fullName evidence="2">Mu-like prophage protein gp36</fullName>
    </submittedName>
</protein>
<evidence type="ECO:0000313" key="5">
    <source>
        <dbReference type="Proteomes" id="UP001060104"/>
    </source>
</evidence>
<gene>
    <name evidence="2" type="ORF">ERS852461_03538</name>
    <name evidence="3" type="ORF">NXY30_00755</name>
</gene>
<dbReference type="AlphaFoldDB" id="A0A174RM93"/>
<keyword evidence="5" id="KW-1185">Reference proteome</keyword>
<feature type="compositionally biased region" description="Polar residues" evidence="1">
    <location>
        <begin position="129"/>
        <end position="141"/>
    </location>
</feature>
<evidence type="ECO:0000313" key="3">
    <source>
        <dbReference type="EMBL" id="UVQ75011.1"/>
    </source>
</evidence>
<dbReference type="Pfam" id="PF07030">
    <property type="entry name" value="Phage_Mu_Gp36"/>
    <property type="match status" value="1"/>
</dbReference>
<sequence length="141" mass="16312">MSKFITPQDYDASIHREILDALTRNDDAIIEICEDRAIAEMRGYLNARYDADAIFNAEGAARNELVLMMAVDIAVYHLFSIHNPQKMSQIRKDRYDRAMEWLKQVATFKITIDGAPKLPEEEQKKNSPWLMSSNPKRTNHL</sequence>
<proteinExistence type="predicted"/>
<evidence type="ECO:0000313" key="2">
    <source>
        <dbReference type="EMBL" id="CUP85241.1"/>
    </source>
</evidence>
<dbReference type="Proteomes" id="UP001060104">
    <property type="component" value="Chromosome"/>
</dbReference>
<reference evidence="3" key="2">
    <citation type="submission" date="2022-08" db="EMBL/GenBank/DDBJ databases">
        <title>Genome Sequencing of Bacteroides fragilis Group Isolates with Nanopore Technology.</title>
        <authorList>
            <person name="Tisza M.J."/>
            <person name="Smith D."/>
            <person name="Dekker J.P."/>
        </authorList>
    </citation>
    <scope>NUCLEOTIDE SEQUENCE</scope>
    <source>
        <strain evidence="3">BFG-527</strain>
    </source>
</reference>
<evidence type="ECO:0000256" key="1">
    <source>
        <dbReference type="SAM" id="MobiDB-lite"/>
    </source>
</evidence>
<organism evidence="2 4">
    <name type="scientific">Bacteroides faecis</name>
    <dbReference type="NCBI Taxonomy" id="674529"/>
    <lineage>
        <taxon>Bacteria</taxon>
        <taxon>Pseudomonadati</taxon>
        <taxon>Bacteroidota</taxon>
        <taxon>Bacteroidia</taxon>
        <taxon>Bacteroidales</taxon>
        <taxon>Bacteroidaceae</taxon>
        <taxon>Bacteroides</taxon>
    </lineage>
</organism>
<feature type="region of interest" description="Disordered" evidence="1">
    <location>
        <begin position="116"/>
        <end position="141"/>
    </location>
</feature>
<reference evidence="2 4" key="1">
    <citation type="submission" date="2015-09" db="EMBL/GenBank/DDBJ databases">
        <authorList>
            <consortium name="Pathogen Informatics"/>
        </authorList>
    </citation>
    <scope>NUCLEOTIDE SEQUENCE [LARGE SCALE GENOMIC DNA]</scope>
    <source>
        <strain evidence="2 4">2789STDY5834846</strain>
    </source>
</reference>